<gene>
    <name evidence="2" type="ORF">LEP1GSC062_4299</name>
</gene>
<protein>
    <submittedName>
        <fullName evidence="2">Uncharacterized protein</fullName>
    </submittedName>
</protein>
<name>V6HUM8_9LEPT</name>
<evidence type="ECO:0000313" key="2">
    <source>
        <dbReference type="EMBL" id="EQA61440.1"/>
    </source>
</evidence>
<proteinExistence type="predicted"/>
<reference evidence="2" key="1">
    <citation type="submission" date="2013-05" db="EMBL/GenBank/DDBJ databases">
        <authorList>
            <person name="Harkins D.M."/>
            <person name="Durkin A.S."/>
            <person name="Brinkac L.M."/>
            <person name="Haft D.H."/>
            <person name="Selengut J.D."/>
            <person name="Sanka R."/>
            <person name="DePew J."/>
            <person name="Purushe J."/>
            <person name="Hartskeerl R.A."/>
            <person name="Ahmed A."/>
            <person name="van der Linden H."/>
            <person name="Goris M.G.A."/>
            <person name="Vinetz J.M."/>
            <person name="Sutton G.G."/>
            <person name="Nierman W.C."/>
            <person name="Fouts D.E."/>
        </authorList>
    </citation>
    <scope>NUCLEOTIDE SEQUENCE [LARGE SCALE GENOMIC DNA]</scope>
    <source>
        <strain evidence="2">L 60</strain>
    </source>
</reference>
<feature type="region of interest" description="Disordered" evidence="1">
    <location>
        <begin position="1"/>
        <end position="21"/>
    </location>
</feature>
<dbReference type="AlphaFoldDB" id="V6HUM8"/>
<dbReference type="EMBL" id="AHMT02000050">
    <property type="protein sequence ID" value="EQA61440.1"/>
    <property type="molecule type" value="Genomic_DNA"/>
</dbReference>
<evidence type="ECO:0000256" key="1">
    <source>
        <dbReference type="SAM" id="MobiDB-lite"/>
    </source>
</evidence>
<comment type="caution">
    <text evidence="2">The sequence shown here is derived from an EMBL/GenBank/DDBJ whole genome shotgun (WGS) entry which is preliminary data.</text>
</comment>
<dbReference type="Proteomes" id="UP000018747">
    <property type="component" value="Unassembled WGS sequence"/>
</dbReference>
<dbReference type="RefSeq" id="WP_020984770.1">
    <property type="nucleotide sequence ID" value="NZ_AHMT02000050.1"/>
</dbReference>
<organism evidence="2 3">
    <name type="scientific">Leptospira alexanderi serovar Manhao 3 str. L 60</name>
    <dbReference type="NCBI Taxonomy" id="1049759"/>
    <lineage>
        <taxon>Bacteria</taxon>
        <taxon>Pseudomonadati</taxon>
        <taxon>Spirochaetota</taxon>
        <taxon>Spirochaetia</taxon>
        <taxon>Leptospirales</taxon>
        <taxon>Leptospiraceae</taxon>
        <taxon>Leptospira</taxon>
    </lineage>
</organism>
<accession>V6HUM8</accession>
<evidence type="ECO:0000313" key="3">
    <source>
        <dbReference type="Proteomes" id="UP000018747"/>
    </source>
</evidence>
<sequence length="70" mass="8363">MDQGLNLKGKESKQSLTLSKKQTSEEFLLKKETELGKTITPRFREYFYRELNRISNRTYEQVWESVFGRA</sequence>
<keyword evidence="3" id="KW-1185">Reference proteome</keyword>